<dbReference type="InterPro" id="IPR046109">
    <property type="entry name" value="DUF6046"/>
</dbReference>
<name>A0A0E2DJ80_LEPIR</name>
<evidence type="ECO:0000313" key="2">
    <source>
        <dbReference type="EMBL" id="EKR55704.1"/>
    </source>
</evidence>
<dbReference type="Proteomes" id="UP000001340">
    <property type="component" value="Unassembled WGS sequence"/>
</dbReference>
<sequence>MLLDPTPGGSFLAVTGSDLDPVKIGDYRCPRGTKVTVSQEKNYSKTTVPGREGTIKEVVGFHDWQLTIEFEFVSNTGMQLDAISELRSIKSKWMKMDSLEIVHPKINALGIMKVFLTRVEFPDEDRSFELPVRIEAISDDPLFNLETPSK</sequence>
<accession>A0A0E2DJ80</accession>
<dbReference type="AlphaFoldDB" id="A0A0E2DJ80"/>
<evidence type="ECO:0000313" key="3">
    <source>
        <dbReference type="Proteomes" id="UP000001340"/>
    </source>
</evidence>
<gene>
    <name evidence="2" type="ORF">LEP1GSC105_2155</name>
</gene>
<feature type="domain" description="DUF6046" evidence="1">
    <location>
        <begin position="33"/>
        <end position="142"/>
    </location>
</feature>
<comment type="caution">
    <text evidence="2">The sequence shown here is derived from an EMBL/GenBank/DDBJ whole genome shotgun (WGS) entry which is preliminary data.</text>
</comment>
<organism evidence="2 3">
    <name type="scientific">Leptospira interrogans str. UI 12758</name>
    <dbReference type="NCBI Taxonomy" id="1049938"/>
    <lineage>
        <taxon>Bacteria</taxon>
        <taxon>Pseudomonadati</taxon>
        <taxon>Spirochaetota</taxon>
        <taxon>Spirochaetia</taxon>
        <taxon>Leptospirales</taxon>
        <taxon>Leptospiraceae</taxon>
        <taxon>Leptospira</taxon>
    </lineage>
</organism>
<reference evidence="2 3" key="1">
    <citation type="submission" date="2012-10" db="EMBL/GenBank/DDBJ databases">
        <authorList>
            <person name="Harkins D.M."/>
            <person name="Durkin A.S."/>
            <person name="Brinkac L.M."/>
            <person name="Haft D.H."/>
            <person name="Selengut J.D."/>
            <person name="Sanka R."/>
            <person name="DePew J."/>
            <person name="Purushe J."/>
            <person name="Chanthongthip A."/>
            <person name="Lattana O."/>
            <person name="Phetsouvanh R."/>
            <person name="Newton P.N."/>
            <person name="Vinetz J.M."/>
            <person name="Sutton G.G."/>
            <person name="Nierman W.C."/>
            <person name="Fouts D.E."/>
        </authorList>
    </citation>
    <scope>NUCLEOTIDE SEQUENCE [LARGE SCALE GENOMIC DNA]</scope>
    <source>
        <strain evidence="2 3">UI 12758</strain>
    </source>
</reference>
<proteinExistence type="predicted"/>
<dbReference type="Pfam" id="PF19512">
    <property type="entry name" value="DUF6046"/>
    <property type="match status" value="1"/>
</dbReference>
<evidence type="ECO:0000259" key="1">
    <source>
        <dbReference type="Pfam" id="PF19512"/>
    </source>
</evidence>
<dbReference type="RefSeq" id="WP_002123362.1">
    <property type="nucleotide sequence ID" value="NZ_AHNR02000028.1"/>
</dbReference>
<protein>
    <recommendedName>
        <fullName evidence="1">DUF6046 domain-containing protein</fullName>
    </recommendedName>
</protein>
<dbReference type="EMBL" id="AHNR02000028">
    <property type="protein sequence ID" value="EKR55704.1"/>
    <property type="molecule type" value="Genomic_DNA"/>
</dbReference>